<evidence type="ECO:0000259" key="16">
    <source>
        <dbReference type="PROSITE" id="PS50011"/>
    </source>
</evidence>
<evidence type="ECO:0000313" key="20">
    <source>
        <dbReference type="Proteomes" id="UP001408789"/>
    </source>
</evidence>
<evidence type="ECO:0000259" key="18">
    <source>
        <dbReference type="PROSITE" id="PS50948"/>
    </source>
</evidence>
<dbReference type="InterPro" id="IPR024171">
    <property type="entry name" value="SRK-like_kinase"/>
</dbReference>
<dbReference type="Pfam" id="PF08276">
    <property type="entry name" value="PAN_2"/>
    <property type="match status" value="1"/>
</dbReference>
<feature type="chain" id="PRO_5043001533" description="Receptor-like serine/threonine-protein kinase" evidence="15">
    <location>
        <begin position="20"/>
        <end position="829"/>
    </location>
</feature>
<evidence type="ECO:0000256" key="5">
    <source>
        <dbReference type="ARBA" id="ARBA00022729"/>
    </source>
</evidence>
<dbReference type="FunFam" id="2.90.10.10:FF:000005">
    <property type="entry name" value="G-type lectin S-receptor-like serine/threonine-protein kinase"/>
    <property type="match status" value="1"/>
</dbReference>
<evidence type="ECO:0000256" key="12">
    <source>
        <dbReference type="ARBA" id="ARBA00048679"/>
    </source>
</evidence>
<evidence type="ECO:0000256" key="13">
    <source>
        <dbReference type="PIRNR" id="PIRNR000641"/>
    </source>
</evidence>
<dbReference type="Pfam" id="PF00954">
    <property type="entry name" value="S_locus_glycop"/>
    <property type="match status" value="1"/>
</dbReference>
<evidence type="ECO:0000256" key="4">
    <source>
        <dbReference type="ARBA" id="ARBA00022679"/>
    </source>
</evidence>
<dbReference type="CDD" id="cd14066">
    <property type="entry name" value="STKc_IRAK"/>
    <property type="match status" value="1"/>
</dbReference>
<dbReference type="PROSITE" id="PS00108">
    <property type="entry name" value="PROTEIN_KINASE_ST"/>
    <property type="match status" value="1"/>
</dbReference>
<dbReference type="PANTHER" id="PTHR27002:SF851">
    <property type="entry name" value="G-TYPE LECTIN S-RECEPTOR-LIKE SERINE_THREONINE-PROTEIN KINASE SD1-1"/>
    <property type="match status" value="1"/>
</dbReference>
<evidence type="ECO:0000256" key="8">
    <source>
        <dbReference type="ARBA" id="ARBA00022840"/>
    </source>
</evidence>
<dbReference type="PIRSF" id="PIRSF000641">
    <property type="entry name" value="SRK"/>
    <property type="match status" value="1"/>
</dbReference>
<dbReference type="InterPro" id="IPR001480">
    <property type="entry name" value="Bulb-type_lectin_dom"/>
</dbReference>
<feature type="transmembrane region" description="Helical" evidence="14">
    <location>
        <begin position="439"/>
        <end position="461"/>
    </location>
</feature>
<dbReference type="GO" id="GO:0005886">
    <property type="term" value="C:plasma membrane"/>
    <property type="evidence" value="ECO:0007669"/>
    <property type="project" value="UniProtKB-SubCell"/>
</dbReference>
<dbReference type="SUPFAM" id="SSF56112">
    <property type="entry name" value="Protein kinase-like (PK-like)"/>
    <property type="match status" value="1"/>
</dbReference>
<keyword evidence="2" id="KW-1003">Cell membrane</keyword>
<sequence>MEGATILMFSLLFLHKSYAAELGTISDSSFLTVEDTLVSATGVFELGFFQPGSSENRYLGIWYKQISVRTVVWVANRNHPLPDASSLVLKIGNEGILGLFYNNNIIWSSNTTRSGYNATAKLQDDGNLVVIDKNKNVMWQSFDYPTDTLLPGMKLGRDYLRSKQWRLSAWKSSDDPAPGDLTWGAETLGYPENKLKQGNLVKFRGGPWRNQVFEGVSIFSKNLTFSYDVTINKSEVSFAYYQINSPLLSRTTLNSSMHLESWAWVENSTGWRLVVAFPRSTCDTYNICNGYGTCSINMIQQSCNCLDEKRFVPKNQSGWDTADWSGGCIRRTPLECKNGSEGFMKYSNVKLPDSENTWFDMSMNLDECHKRCLNNCTCMAYANPDKTRSVCLLWFDDLLDIQVLPDGNDGPDIFVRMASSELDSEPNSKNKGGANDTTILFVVIPTVLVIGLIIATWLCYARRKKNHAKPKGGGKKLFKFTGEIFNVSKMEKEDMEQPLFSFSTIVNATGNFSLDNKLGEGGFGPVYKGVLEDGKEIAVKRLSRYSSQGLDEFKNEVICISKLQHRNLVKLLGCCIQGDEKLLIYEYMPNKSLDSFIFDKSQSVLLDWTKRFNIIKGIARGLVYLHQDSRLRIIHRDLKASNILLDQDMNPKISDFGLARSFGGNETQANTERVVGTYGYMSPEYALDGIFSIKSDVYSFGVLVLEIVSGKRNRGFIQPENENNLMGHVWMLYKEGRSLSLVDAVCVGSCHPPEVLRSIKVGLLCVQQNAGDRPNMSNVIMMLGSEGELPEPKQPSFITEKELPVVNYTSSSYTGGSVNEFTITEVDAR</sequence>
<dbReference type="PROSITE" id="PS50011">
    <property type="entry name" value="PROTEIN_KINASE_DOM"/>
    <property type="match status" value="1"/>
</dbReference>
<evidence type="ECO:0000313" key="19">
    <source>
        <dbReference type="EMBL" id="KAK9057003.1"/>
    </source>
</evidence>
<dbReference type="CDD" id="cd00028">
    <property type="entry name" value="B_lectin"/>
    <property type="match status" value="1"/>
</dbReference>
<comment type="catalytic activity">
    <reaction evidence="12 13">
        <text>L-seryl-[protein] + ATP = O-phospho-L-seryl-[protein] + ADP + H(+)</text>
        <dbReference type="Rhea" id="RHEA:17989"/>
        <dbReference type="Rhea" id="RHEA-COMP:9863"/>
        <dbReference type="Rhea" id="RHEA-COMP:11604"/>
        <dbReference type="ChEBI" id="CHEBI:15378"/>
        <dbReference type="ChEBI" id="CHEBI:29999"/>
        <dbReference type="ChEBI" id="CHEBI:30616"/>
        <dbReference type="ChEBI" id="CHEBI:83421"/>
        <dbReference type="ChEBI" id="CHEBI:456216"/>
        <dbReference type="EC" id="2.7.11.1"/>
    </reaction>
</comment>
<dbReference type="SUPFAM" id="SSF57414">
    <property type="entry name" value="Hairpin loop containing domain-like"/>
    <property type="match status" value="1"/>
</dbReference>
<feature type="domain" description="Bulb-type lectin" evidence="17">
    <location>
        <begin position="22"/>
        <end position="143"/>
    </location>
</feature>
<dbReference type="Pfam" id="PF01453">
    <property type="entry name" value="B_lectin"/>
    <property type="match status" value="1"/>
</dbReference>
<keyword evidence="8 13" id="KW-0067">ATP-binding</keyword>
<evidence type="ECO:0000256" key="6">
    <source>
        <dbReference type="ARBA" id="ARBA00022741"/>
    </source>
</evidence>
<dbReference type="PROSITE" id="PS50948">
    <property type="entry name" value="PAN"/>
    <property type="match status" value="1"/>
</dbReference>
<comment type="caution">
    <text evidence="19">The sequence shown here is derived from an EMBL/GenBank/DDBJ whole genome shotgun (WGS) entry which is preliminary data.</text>
</comment>
<accession>A0AAP0CL74</accession>
<dbReference type="InterPro" id="IPR000719">
    <property type="entry name" value="Prot_kinase_dom"/>
</dbReference>
<organism evidence="19 20">
    <name type="scientific">Deinandra increscens subsp. villosa</name>
    <dbReference type="NCBI Taxonomy" id="3103831"/>
    <lineage>
        <taxon>Eukaryota</taxon>
        <taxon>Viridiplantae</taxon>
        <taxon>Streptophyta</taxon>
        <taxon>Embryophyta</taxon>
        <taxon>Tracheophyta</taxon>
        <taxon>Spermatophyta</taxon>
        <taxon>Magnoliopsida</taxon>
        <taxon>eudicotyledons</taxon>
        <taxon>Gunneridae</taxon>
        <taxon>Pentapetalae</taxon>
        <taxon>asterids</taxon>
        <taxon>campanulids</taxon>
        <taxon>Asterales</taxon>
        <taxon>Asteraceae</taxon>
        <taxon>Asteroideae</taxon>
        <taxon>Heliantheae alliance</taxon>
        <taxon>Madieae</taxon>
        <taxon>Madiinae</taxon>
        <taxon>Deinandra</taxon>
    </lineage>
</organism>
<feature type="signal peptide" evidence="15">
    <location>
        <begin position="1"/>
        <end position="19"/>
    </location>
</feature>
<dbReference type="GO" id="GO:0048544">
    <property type="term" value="P:recognition of pollen"/>
    <property type="evidence" value="ECO:0007669"/>
    <property type="project" value="InterPro"/>
</dbReference>
<evidence type="ECO:0000256" key="7">
    <source>
        <dbReference type="ARBA" id="ARBA00022777"/>
    </source>
</evidence>
<keyword evidence="6 13" id="KW-0547">Nucleotide-binding</keyword>
<dbReference type="Proteomes" id="UP001408789">
    <property type="component" value="Unassembled WGS sequence"/>
</dbReference>
<dbReference type="InterPro" id="IPR003609">
    <property type="entry name" value="Pan_app"/>
</dbReference>
<dbReference type="AlphaFoldDB" id="A0AAP0CL74"/>
<keyword evidence="7 13" id="KW-0418">Kinase</keyword>
<dbReference type="FunFam" id="1.10.510.10:FF:000060">
    <property type="entry name" value="G-type lectin S-receptor-like serine/threonine-protein kinase"/>
    <property type="match status" value="1"/>
</dbReference>
<evidence type="ECO:0000256" key="11">
    <source>
        <dbReference type="ARBA" id="ARBA00047899"/>
    </source>
</evidence>
<gene>
    <name evidence="19" type="ORF">SSX86_024369</name>
</gene>
<dbReference type="InterPro" id="IPR008271">
    <property type="entry name" value="Ser/Thr_kinase_AS"/>
</dbReference>
<feature type="domain" description="Protein kinase" evidence="16">
    <location>
        <begin position="512"/>
        <end position="797"/>
    </location>
</feature>
<protein>
    <recommendedName>
        <fullName evidence="13">Receptor-like serine/threonine-protein kinase</fullName>
        <ecNumber evidence="13">2.7.11.1</ecNumber>
    </recommendedName>
</protein>
<dbReference type="PANTHER" id="PTHR27002">
    <property type="entry name" value="RECEPTOR-LIKE SERINE/THREONINE-PROTEIN KINASE SD1-8"/>
    <property type="match status" value="1"/>
</dbReference>
<dbReference type="EC" id="2.7.11.1" evidence="13"/>
<keyword evidence="10" id="KW-0325">Glycoprotein</keyword>
<evidence type="ECO:0000256" key="1">
    <source>
        <dbReference type="ARBA" id="ARBA00004251"/>
    </source>
</evidence>
<dbReference type="InterPro" id="IPR000858">
    <property type="entry name" value="S_locus_glycoprot_dom"/>
</dbReference>
<keyword evidence="14" id="KW-0812">Transmembrane</keyword>
<keyword evidence="14" id="KW-0472">Membrane</keyword>
<keyword evidence="5 15" id="KW-0732">Signal</keyword>
<comment type="catalytic activity">
    <reaction evidence="11 13">
        <text>L-threonyl-[protein] + ATP = O-phospho-L-threonyl-[protein] + ADP + H(+)</text>
        <dbReference type="Rhea" id="RHEA:46608"/>
        <dbReference type="Rhea" id="RHEA-COMP:11060"/>
        <dbReference type="Rhea" id="RHEA-COMP:11605"/>
        <dbReference type="ChEBI" id="CHEBI:15378"/>
        <dbReference type="ChEBI" id="CHEBI:30013"/>
        <dbReference type="ChEBI" id="CHEBI:30616"/>
        <dbReference type="ChEBI" id="CHEBI:61977"/>
        <dbReference type="ChEBI" id="CHEBI:456216"/>
        <dbReference type="EC" id="2.7.11.1"/>
    </reaction>
</comment>
<dbReference type="PROSITE" id="PS50927">
    <property type="entry name" value="BULB_LECTIN"/>
    <property type="match status" value="1"/>
</dbReference>
<evidence type="ECO:0000256" key="3">
    <source>
        <dbReference type="ARBA" id="ARBA00022527"/>
    </source>
</evidence>
<dbReference type="GO" id="GO:0005524">
    <property type="term" value="F:ATP binding"/>
    <property type="evidence" value="ECO:0007669"/>
    <property type="project" value="UniProtKB-KW"/>
</dbReference>
<comment type="subcellular location">
    <subcellularLocation>
        <location evidence="1">Cell membrane</location>
        <topology evidence="1">Single-pass type I membrane protein</topology>
    </subcellularLocation>
</comment>
<dbReference type="InterPro" id="IPR036426">
    <property type="entry name" value="Bulb-type_lectin_dom_sf"/>
</dbReference>
<proteinExistence type="inferred from homology"/>
<dbReference type="SMART" id="SM00108">
    <property type="entry name" value="B_lectin"/>
    <property type="match status" value="1"/>
</dbReference>
<dbReference type="InterPro" id="IPR011009">
    <property type="entry name" value="Kinase-like_dom_sf"/>
</dbReference>
<reference evidence="19 20" key="1">
    <citation type="submission" date="2024-04" db="EMBL/GenBank/DDBJ databases">
        <title>The reference genome of an endangered Asteraceae, Deinandra increscens subsp. villosa, native to the Central Coast of California.</title>
        <authorList>
            <person name="Guilliams M."/>
            <person name="Hasenstab-Lehman K."/>
            <person name="Meyer R."/>
            <person name="Mcevoy S."/>
        </authorList>
    </citation>
    <scope>NUCLEOTIDE SEQUENCE [LARGE SCALE GENOMIC DNA]</scope>
    <source>
        <tissue evidence="19">Leaf</tissue>
    </source>
</reference>
<keyword evidence="14" id="KW-1133">Transmembrane helix</keyword>
<dbReference type="EMBL" id="JBCNJP010000024">
    <property type="protein sequence ID" value="KAK9057003.1"/>
    <property type="molecule type" value="Genomic_DNA"/>
</dbReference>
<keyword evidence="3 13" id="KW-0723">Serine/threonine-protein kinase</keyword>
<dbReference type="SUPFAM" id="SSF51110">
    <property type="entry name" value="alpha-D-mannose-specific plant lectins"/>
    <property type="match status" value="1"/>
</dbReference>
<dbReference type="SMART" id="SM00220">
    <property type="entry name" value="S_TKc"/>
    <property type="match status" value="1"/>
</dbReference>
<dbReference type="GO" id="GO:0004674">
    <property type="term" value="F:protein serine/threonine kinase activity"/>
    <property type="evidence" value="ECO:0007669"/>
    <property type="project" value="UniProtKB-KW"/>
</dbReference>
<evidence type="ECO:0000256" key="15">
    <source>
        <dbReference type="SAM" id="SignalP"/>
    </source>
</evidence>
<keyword evidence="9" id="KW-1015">Disulfide bond</keyword>
<feature type="domain" description="Apple" evidence="18">
    <location>
        <begin position="336"/>
        <end position="418"/>
    </location>
</feature>
<keyword evidence="4 13" id="KW-0808">Transferase</keyword>
<dbReference type="SMART" id="SM00473">
    <property type="entry name" value="PAN_AP"/>
    <property type="match status" value="1"/>
</dbReference>
<evidence type="ECO:0000256" key="2">
    <source>
        <dbReference type="ARBA" id="ARBA00022475"/>
    </source>
</evidence>
<dbReference type="Gene3D" id="2.90.10.10">
    <property type="entry name" value="Bulb-type lectin domain"/>
    <property type="match status" value="1"/>
</dbReference>
<dbReference type="Gene3D" id="3.30.200.20">
    <property type="entry name" value="Phosphorylase Kinase, domain 1"/>
    <property type="match status" value="1"/>
</dbReference>
<evidence type="ECO:0000256" key="10">
    <source>
        <dbReference type="ARBA" id="ARBA00023180"/>
    </source>
</evidence>
<dbReference type="InterPro" id="IPR001245">
    <property type="entry name" value="Ser-Thr/Tyr_kinase_cat_dom"/>
</dbReference>
<keyword evidence="20" id="KW-1185">Reference proteome</keyword>
<dbReference type="Pfam" id="PF07714">
    <property type="entry name" value="PK_Tyr_Ser-Thr"/>
    <property type="match status" value="1"/>
</dbReference>
<name>A0AAP0CL74_9ASTR</name>
<dbReference type="FunFam" id="3.30.200.20:FF:000195">
    <property type="entry name" value="G-type lectin S-receptor-like serine/threonine-protein kinase"/>
    <property type="match status" value="1"/>
</dbReference>
<comment type="similarity">
    <text evidence="13">Belongs to the protein kinase superfamily. Ser/Thr protein kinase family.</text>
</comment>
<evidence type="ECO:0000259" key="17">
    <source>
        <dbReference type="PROSITE" id="PS50927"/>
    </source>
</evidence>
<evidence type="ECO:0000256" key="14">
    <source>
        <dbReference type="SAM" id="Phobius"/>
    </source>
</evidence>
<dbReference type="Gene3D" id="1.10.510.10">
    <property type="entry name" value="Transferase(Phosphotransferase) domain 1"/>
    <property type="match status" value="1"/>
</dbReference>
<dbReference type="CDD" id="cd01098">
    <property type="entry name" value="PAN_AP_plant"/>
    <property type="match status" value="1"/>
</dbReference>
<evidence type="ECO:0000256" key="9">
    <source>
        <dbReference type="ARBA" id="ARBA00023157"/>
    </source>
</evidence>